<dbReference type="InterPro" id="IPR009057">
    <property type="entry name" value="Homeodomain-like_sf"/>
</dbReference>
<dbReference type="SUPFAM" id="SSF46689">
    <property type="entry name" value="Homeodomain-like"/>
    <property type="match status" value="1"/>
</dbReference>
<evidence type="ECO:0000313" key="4">
    <source>
        <dbReference type="Proteomes" id="UP000001554"/>
    </source>
</evidence>
<proteinExistence type="predicted"/>
<feature type="domain" description="DDE-1" evidence="2">
    <location>
        <begin position="223"/>
        <end position="362"/>
    </location>
</feature>
<keyword evidence="4" id="KW-1185">Reference proteome</keyword>
<feature type="compositionally biased region" description="Basic residues" evidence="1">
    <location>
        <begin position="500"/>
        <end position="515"/>
    </location>
</feature>
<accession>A0A9J7N1I4</accession>
<evidence type="ECO:0000259" key="3">
    <source>
        <dbReference type="Pfam" id="PF05225"/>
    </source>
</evidence>
<dbReference type="AlphaFoldDB" id="A0A9J7N1I4"/>
<dbReference type="KEGG" id="bfo:118422811"/>
<dbReference type="CDD" id="cd22249">
    <property type="entry name" value="UDM1_RNF168_RNF169-like"/>
    <property type="match status" value="1"/>
</dbReference>
<evidence type="ECO:0000259" key="2">
    <source>
        <dbReference type="Pfam" id="PF03184"/>
    </source>
</evidence>
<dbReference type="InterPro" id="IPR004875">
    <property type="entry name" value="DDE_SF_endonuclease_dom"/>
</dbReference>
<reference evidence="5" key="2">
    <citation type="submission" date="2025-08" db="UniProtKB">
        <authorList>
            <consortium name="RefSeq"/>
        </authorList>
    </citation>
    <scope>IDENTIFICATION</scope>
    <source>
        <strain evidence="5">S238N-H82</strain>
        <tissue evidence="5">Testes</tissue>
    </source>
</reference>
<dbReference type="Gene3D" id="3.30.420.10">
    <property type="entry name" value="Ribonuclease H-like superfamily/Ribonuclease H"/>
    <property type="match status" value="1"/>
</dbReference>
<reference evidence="4" key="1">
    <citation type="journal article" date="2020" name="Nat. Ecol. Evol.">
        <title>Deeply conserved synteny resolves early events in vertebrate evolution.</title>
        <authorList>
            <person name="Simakov O."/>
            <person name="Marletaz F."/>
            <person name="Yue J.X."/>
            <person name="O'Connell B."/>
            <person name="Jenkins J."/>
            <person name="Brandt A."/>
            <person name="Calef R."/>
            <person name="Tung C.H."/>
            <person name="Huang T.K."/>
            <person name="Schmutz J."/>
            <person name="Satoh N."/>
            <person name="Yu J.K."/>
            <person name="Putnam N.H."/>
            <person name="Green R.E."/>
            <person name="Rokhsar D.S."/>
        </authorList>
    </citation>
    <scope>NUCLEOTIDE SEQUENCE [LARGE SCALE GENOMIC DNA]</scope>
    <source>
        <strain evidence="4">S238N-H82</strain>
    </source>
</reference>
<feature type="compositionally biased region" description="Basic and acidic residues" evidence="1">
    <location>
        <begin position="517"/>
        <end position="538"/>
    </location>
</feature>
<sequence>MDLTQVNGLGTTPVKKYMGYDPSQMEKAIQSVRKGDFTPNKAAKVYEVPRKTLTDHLKGRHPLTTGGQTALRDEEETALVGYITQMAEWGHPISVPILKALAGEIHARSCTTDGLTPKFRGCEATGKLVAGRKWWRGFKKRHPRIAARAQDPLSRERARMSSQAVVDEFFNMYTRIMEDNGLGKKPHLIHNCDETGVSMQMNRGRVLVPKGVRGVPSASSGTKDRVTFHIAITAEGKTLAPMIIYKKSFPSGAYSQTGPDNTLYAVSDAGFMDKQLFEKWFCYHYIPSLTNERPVLLLLDQCEAHLSVKTIQTAMDEDIILLGLPPHTSHFLQPLDMTCFSSLKDTLGSIVQGLMYENAAFQLSKRNISKVLKAAYEKSFTMCTVKKGFESTGMYPCNKGAVSRRWLAVGEPVADVTHAPSPTSSEVTHAPSTSCQPCKTPGCQVCGPPRANALVGRMIPASLSDLLVPPQVVERTRVSKAIKTARVFTTEDVLQEQVEKKKKREERLAKKKNKGQGKTEEERGEEKENEDKAQNPRTEKKRKREVRQKLPEEQKKEKRKRSEEGEKQDEELTVATTSSLSLRGTRSRRPPVWASGYVMSTTGTEEEYVTEG</sequence>
<gene>
    <name evidence="5" type="primary">LOC118422811</name>
</gene>
<dbReference type="Pfam" id="PF05225">
    <property type="entry name" value="HTH_psq"/>
    <property type="match status" value="1"/>
</dbReference>
<feature type="region of interest" description="Disordered" evidence="1">
    <location>
        <begin position="494"/>
        <end position="612"/>
    </location>
</feature>
<dbReference type="InterPro" id="IPR050863">
    <property type="entry name" value="CenT-Element_Derived"/>
</dbReference>
<dbReference type="Proteomes" id="UP000001554">
    <property type="component" value="Chromosome 9"/>
</dbReference>
<feature type="compositionally biased region" description="Basic and acidic residues" evidence="1">
    <location>
        <begin position="547"/>
        <end position="565"/>
    </location>
</feature>
<dbReference type="Pfam" id="PF03184">
    <property type="entry name" value="DDE_1"/>
    <property type="match status" value="1"/>
</dbReference>
<dbReference type="OrthoDB" id="4327074at2759"/>
<dbReference type="PANTHER" id="PTHR19303">
    <property type="entry name" value="TRANSPOSON"/>
    <property type="match status" value="1"/>
</dbReference>
<dbReference type="GO" id="GO:0005634">
    <property type="term" value="C:nucleus"/>
    <property type="evidence" value="ECO:0007669"/>
    <property type="project" value="UniProtKB-SubCell"/>
</dbReference>
<dbReference type="GO" id="GO:0003677">
    <property type="term" value="F:DNA binding"/>
    <property type="evidence" value="ECO:0007669"/>
    <property type="project" value="UniProtKB-KW"/>
</dbReference>
<dbReference type="Gene3D" id="1.10.10.60">
    <property type="entry name" value="Homeodomain-like"/>
    <property type="match status" value="1"/>
</dbReference>
<dbReference type="RefSeq" id="XP_035686479.1">
    <property type="nucleotide sequence ID" value="XM_035830586.1"/>
</dbReference>
<dbReference type="GeneID" id="118422811"/>
<dbReference type="OMA" id="CWERNIT"/>
<evidence type="ECO:0000313" key="5">
    <source>
        <dbReference type="RefSeq" id="XP_035686479.1"/>
    </source>
</evidence>
<dbReference type="PANTHER" id="PTHR19303:SF74">
    <property type="entry name" value="POGO TRANSPOSABLE ELEMENT WITH KRAB DOMAIN"/>
    <property type="match status" value="1"/>
</dbReference>
<evidence type="ECO:0000256" key="1">
    <source>
        <dbReference type="SAM" id="MobiDB-lite"/>
    </source>
</evidence>
<dbReference type="InterPro" id="IPR036397">
    <property type="entry name" value="RNaseH_sf"/>
</dbReference>
<protein>
    <submittedName>
        <fullName evidence="5">Uncharacterized protein LOC118422811</fullName>
    </submittedName>
</protein>
<organism evidence="4 5">
    <name type="scientific">Branchiostoma floridae</name>
    <name type="common">Florida lancelet</name>
    <name type="synonym">Amphioxus</name>
    <dbReference type="NCBI Taxonomy" id="7739"/>
    <lineage>
        <taxon>Eukaryota</taxon>
        <taxon>Metazoa</taxon>
        <taxon>Chordata</taxon>
        <taxon>Cephalochordata</taxon>
        <taxon>Leptocardii</taxon>
        <taxon>Amphioxiformes</taxon>
        <taxon>Branchiostomatidae</taxon>
        <taxon>Branchiostoma</taxon>
    </lineage>
</organism>
<feature type="domain" description="HTH psq-type" evidence="3">
    <location>
        <begin position="22"/>
        <end position="62"/>
    </location>
</feature>
<name>A0A9J7N1I4_BRAFL</name>
<dbReference type="InterPro" id="IPR007889">
    <property type="entry name" value="HTH_Psq"/>
</dbReference>